<dbReference type="PANTHER" id="PTHR37844:SF2">
    <property type="entry name" value="SER_THR PROTEIN PHOSPHATASE SUPERFAMILY (AFU_ORTHOLOGUE AFUA_1G14840)"/>
    <property type="match status" value="1"/>
</dbReference>
<feature type="domain" description="Calcineurin-like phosphoesterase" evidence="1">
    <location>
        <begin position="35"/>
        <end position="215"/>
    </location>
</feature>
<dbReference type="InterPro" id="IPR004843">
    <property type="entry name" value="Calcineurin-like_PHP"/>
</dbReference>
<keyword evidence="3" id="KW-1185">Reference proteome</keyword>
<sequence length="257" mass="28839">MAPVMIQILSDLHLETQLSYDFVIRQTAPHLALLGEIGQVADDGLFVCLEKQLDRYWTVFFLFGNHEPLLGSFFGAKSRVREFADRMERLRARSTIGRFVFLDQTRYDVNDSLTILGCTLFSRVTTEQAPETVADHIDAHISDLQQLNAHVSETSAADPQRQIAIFTHHSPTLDDRAVEERHRNSPVSSGFATDLSAEECWANKAVAMWAFGHTHFSCDFSDGLGKRVAANQKGYGSASFEKSFHMRKVFVVGREAA</sequence>
<dbReference type="Pfam" id="PF00149">
    <property type="entry name" value="Metallophos"/>
    <property type="match status" value="1"/>
</dbReference>
<comment type="caution">
    <text evidence="2">The sequence shown here is derived from an EMBL/GenBank/DDBJ whole genome shotgun (WGS) entry which is preliminary data.</text>
</comment>
<evidence type="ECO:0000313" key="3">
    <source>
        <dbReference type="Proteomes" id="UP001287356"/>
    </source>
</evidence>
<protein>
    <recommendedName>
        <fullName evidence="1">Calcineurin-like phosphoesterase domain-containing protein</fullName>
    </recommendedName>
</protein>
<reference evidence="2" key="2">
    <citation type="submission" date="2023-06" db="EMBL/GenBank/DDBJ databases">
        <authorList>
            <consortium name="Lawrence Berkeley National Laboratory"/>
            <person name="Haridas S."/>
            <person name="Hensen N."/>
            <person name="Bonometti L."/>
            <person name="Westerberg I."/>
            <person name="Brannstrom I.O."/>
            <person name="Guillou S."/>
            <person name="Cros-Aarteil S."/>
            <person name="Calhoun S."/>
            <person name="Kuo A."/>
            <person name="Mondo S."/>
            <person name="Pangilinan J."/>
            <person name="Riley R."/>
            <person name="Labutti K."/>
            <person name="Andreopoulos B."/>
            <person name="Lipzen A."/>
            <person name="Chen C."/>
            <person name="Yanf M."/>
            <person name="Daum C."/>
            <person name="Ng V."/>
            <person name="Clum A."/>
            <person name="Steindorff A."/>
            <person name="Ohm R."/>
            <person name="Martin F."/>
            <person name="Silar P."/>
            <person name="Natvig D."/>
            <person name="Lalanne C."/>
            <person name="Gautier V."/>
            <person name="Ament-Velasquez S.L."/>
            <person name="Kruys A."/>
            <person name="Hutchinson M.I."/>
            <person name="Powell A.J."/>
            <person name="Barry K."/>
            <person name="Miller A.N."/>
            <person name="Grigoriev I.V."/>
            <person name="Debuchy R."/>
            <person name="Gladieux P."/>
            <person name="Thoren M.H."/>
            <person name="Johannesson H."/>
        </authorList>
    </citation>
    <scope>NUCLEOTIDE SEQUENCE</scope>
    <source>
        <strain evidence="2">CBS 958.72</strain>
    </source>
</reference>
<proteinExistence type="predicted"/>
<evidence type="ECO:0000313" key="2">
    <source>
        <dbReference type="EMBL" id="KAK3372942.1"/>
    </source>
</evidence>
<dbReference type="Proteomes" id="UP001287356">
    <property type="component" value="Unassembled WGS sequence"/>
</dbReference>
<accession>A0AAE0N6U4</accession>
<gene>
    <name evidence="2" type="ORF">B0T24DRAFT_678434</name>
</gene>
<dbReference type="AlphaFoldDB" id="A0AAE0N6U4"/>
<dbReference type="GO" id="GO:0016787">
    <property type="term" value="F:hydrolase activity"/>
    <property type="evidence" value="ECO:0007669"/>
    <property type="project" value="InterPro"/>
</dbReference>
<reference evidence="2" key="1">
    <citation type="journal article" date="2023" name="Mol. Phylogenet. Evol.">
        <title>Genome-scale phylogeny and comparative genomics of the fungal order Sordariales.</title>
        <authorList>
            <person name="Hensen N."/>
            <person name="Bonometti L."/>
            <person name="Westerberg I."/>
            <person name="Brannstrom I.O."/>
            <person name="Guillou S."/>
            <person name="Cros-Aarteil S."/>
            <person name="Calhoun S."/>
            <person name="Haridas S."/>
            <person name="Kuo A."/>
            <person name="Mondo S."/>
            <person name="Pangilinan J."/>
            <person name="Riley R."/>
            <person name="LaButti K."/>
            <person name="Andreopoulos B."/>
            <person name="Lipzen A."/>
            <person name="Chen C."/>
            <person name="Yan M."/>
            <person name="Daum C."/>
            <person name="Ng V."/>
            <person name="Clum A."/>
            <person name="Steindorff A."/>
            <person name="Ohm R.A."/>
            <person name="Martin F."/>
            <person name="Silar P."/>
            <person name="Natvig D.O."/>
            <person name="Lalanne C."/>
            <person name="Gautier V."/>
            <person name="Ament-Velasquez S.L."/>
            <person name="Kruys A."/>
            <person name="Hutchinson M.I."/>
            <person name="Powell A.J."/>
            <person name="Barry K."/>
            <person name="Miller A.N."/>
            <person name="Grigoriev I.V."/>
            <person name="Debuchy R."/>
            <person name="Gladieux P."/>
            <person name="Hiltunen Thoren M."/>
            <person name="Johannesson H."/>
        </authorList>
    </citation>
    <scope>NUCLEOTIDE SEQUENCE</scope>
    <source>
        <strain evidence="2">CBS 958.72</strain>
    </source>
</reference>
<evidence type="ECO:0000259" key="1">
    <source>
        <dbReference type="Pfam" id="PF00149"/>
    </source>
</evidence>
<name>A0AAE0N6U4_9PEZI</name>
<dbReference type="InterPro" id="IPR029052">
    <property type="entry name" value="Metallo-depent_PP-like"/>
</dbReference>
<organism evidence="2 3">
    <name type="scientific">Lasiosphaeria ovina</name>
    <dbReference type="NCBI Taxonomy" id="92902"/>
    <lineage>
        <taxon>Eukaryota</taxon>
        <taxon>Fungi</taxon>
        <taxon>Dikarya</taxon>
        <taxon>Ascomycota</taxon>
        <taxon>Pezizomycotina</taxon>
        <taxon>Sordariomycetes</taxon>
        <taxon>Sordariomycetidae</taxon>
        <taxon>Sordariales</taxon>
        <taxon>Lasiosphaeriaceae</taxon>
        <taxon>Lasiosphaeria</taxon>
    </lineage>
</organism>
<dbReference type="SUPFAM" id="SSF56300">
    <property type="entry name" value="Metallo-dependent phosphatases"/>
    <property type="match status" value="1"/>
</dbReference>
<dbReference type="EMBL" id="JAULSN010000004">
    <property type="protein sequence ID" value="KAK3372942.1"/>
    <property type="molecule type" value="Genomic_DNA"/>
</dbReference>
<dbReference type="PANTHER" id="PTHR37844">
    <property type="entry name" value="SER/THR PROTEIN PHOSPHATASE SUPERFAMILY (AFU_ORTHOLOGUE AFUA_1G14840)"/>
    <property type="match status" value="1"/>
</dbReference>